<evidence type="ECO:0000313" key="8">
    <source>
        <dbReference type="Proteomes" id="UP000772434"/>
    </source>
</evidence>
<dbReference type="GO" id="GO:0004671">
    <property type="term" value="F:protein C-terminal S-isoprenylcysteine carboxyl O-methyltransferase activity"/>
    <property type="evidence" value="ECO:0007669"/>
    <property type="project" value="UniProtKB-EC"/>
</dbReference>
<accession>A0A9P5Q207</accession>
<dbReference type="EMBL" id="JADNRY010000023">
    <property type="protein sequence ID" value="KAF9072657.1"/>
    <property type="molecule type" value="Genomic_DNA"/>
</dbReference>
<name>A0A9P5Q207_9AGAR</name>
<comment type="catalytic activity">
    <reaction evidence="5">
        <text>[protein]-C-terminal S-[(2E,6E)-farnesyl]-L-cysteine + S-adenosyl-L-methionine = [protein]-C-terminal S-[(2E,6E)-farnesyl]-L-cysteine methyl ester + S-adenosyl-L-homocysteine</text>
        <dbReference type="Rhea" id="RHEA:21672"/>
        <dbReference type="Rhea" id="RHEA-COMP:12125"/>
        <dbReference type="Rhea" id="RHEA-COMP:12126"/>
        <dbReference type="ChEBI" id="CHEBI:57856"/>
        <dbReference type="ChEBI" id="CHEBI:59789"/>
        <dbReference type="ChEBI" id="CHEBI:90510"/>
        <dbReference type="ChEBI" id="CHEBI:90511"/>
        <dbReference type="EC" id="2.1.1.100"/>
    </reaction>
</comment>
<keyword evidence="5" id="KW-0808">Transferase</keyword>
<dbReference type="PANTHER" id="PTHR12714:SF9">
    <property type="entry name" value="PROTEIN-S-ISOPRENYLCYSTEINE O-METHYLTRANSFERASE"/>
    <property type="match status" value="1"/>
</dbReference>
<feature type="chain" id="PRO_5040435101" description="Protein-S-isoprenylcysteine O-methyltransferase" evidence="6">
    <location>
        <begin position="28"/>
        <end position="247"/>
    </location>
</feature>
<feature type="signal peptide" evidence="6">
    <location>
        <begin position="1"/>
        <end position="27"/>
    </location>
</feature>
<evidence type="ECO:0000256" key="1">
    <source>
        <dbReference type="ARBA" id="ARBA00004141"/>
    </source>
</evidence>
<dbReference type="EC" id="2.1.1.100" evidence="5"/>
<organism evidence="7 8">
    <name type="scientific">Rhodocollybia butyracea</name>
    <dbReference type="NCBI Taxonomy" id="206335"/>
    <lineage>
        <taxon>Eukaryota</taxon>
        <taxon>Fungi</taxon>
        <taxon>Dikarya</taxon>
        <taxon>Basidiomycota</taxon>
        <taxon>Agaricomycotina</taxon>
        <taxon>Agaricomycetes</taxon>
        <taxon>Agaricomycetidae</taxon>
        <taxon>Agaricales</taxon>
        <taxon>Marasmiineae</taxon>
        <taxon>Omphalotaceae</taxon>
        <taxon>Rhodocollybia</taxon>
    </lineage>
</organism>
<dbReference type="OrthoDB" id="422086at2759"/>
<dbReference type="AlphaFoldDB" id="A0A9P5Q207"/>
<keyword evidence="2 5" id="KW-0812">Transmembrane</keyword>
<keyword evidence="4 5" id="KW-0472">Membrane</keyword>
<keyword evidence="5" id="KW-0489">Methyltransferase</keyword>
<comment type="caution">
    <text evidence="7">The sequence shown here is derived from an EMBL/GenBank/DDBJ whole genome shotgun (WGS) entry which is preliminary data.</text>
</comment>
<dbReference type="GO" id="GO:0032259">
    <property type="term" value="P:methylation"/>
    <property type="evidence" value="ECO:0007669"/>
    <property type="project" value="UniProtKB-KW"/>
</dbReference>
<dbReference type="InterPro" id="IPR007269">
    <property type="entry name" value="ICMT_MeTrfase"/>
</dbReference>
<comment type="similarity">
    <text evidence="5">Belongs to the class VI-like SAM-binding methyltransferase superfamily. Isoprenylcysteine carboxyl methyltransferase family.</text>
</comment>
<dbReference type="Gene3D" id="1.20.120.1630">
    <property type="match status" value="1"/>
</dbReference>
<feature type="transmembrane region" description="Helical" evidence="5">
    <location>
        <begin position="51"/>
        <end position="70"/>
    </location>
</feature>
<dbReference type="Proteomes" id="UP000772434">
    <property type="component" value="Unassembled WGS sequence"/>
</dbReference>
<feature type="transmembrane region" description="Helical" evidence="5">
    <location>
        <begin position="110"/>
        <end position="128"/>
    </location>
</feature>
<feature type="transmembrane region" description="Helical" evidence="5">
    <location>
        <begin position="162"/>
        <end position="182"/>
    </location>
</feature>
<keyword evidence="3 5" id="KW-1133">Transmembrane helix</keyword>
<keyword evidence="5" id="KW-0949">S-adenosyl-L-methionine</keyword>
<sequence length="247" mass="28060">MSTLLQIPCLVLAVPCVYVCWIPPTIAEDNEIVVQETLFTHLTHAAGWLNLIFQGSIYLLKAIIIGMLYMQSGTSGHSRPVQDYDSSLYWGASALCLNHDPTRLAQPTQLFYGGFLCMVIATIIRLQSYHAMENQFTFDVSLRSGHKLITAGPYQYVRHPGYTGFFLVVASGLAMIYTKGSWLRECGALESRLGKVLVAAFMTWWVNVVVRLWRRIETEDKLLKAKFGTQWTEWKRKVPYKLIPAVY</sequence>
<gene>
    <name evidence="7" type="ORF">BDP27DRAFT_1290317</name>
</gene>
<evidence type="ECO:0000256" key="6">
    <source>
        <dbReference type="SAM" id="SignalP"/>
    </source>
</evidence>
<evidence type="ECO:0000256" key="4">
    <source>
        <dbReference type="ARBA" id="ARBA00023136"/>
    </source>
</evidence>
<feature type="transmembrane region" description="Helical" evidence="5">
    <location>
        <begin position="194"/>
        <end position="213"/>
    </location>
</feature>
<protein>
    <recommendedName>
        <fullName evidence="5">Protein-S-isoprenylcysteine O-methyltransferase</fullName>
        <ecNumber evidence="5">2.1.1.100</ecNumber>
    </recommendedName>
</protein>
<dbReference type="Pfam" id="PF04140">
    <property type="entry name" value="ICMT"/>
    <property type="match status" value="1"/>
</dbReference>
<evidence type="ECO:0000256" key="5">
    <source>
        <dbReference type="RuleBase" id="RU362022"/>
    </source>
</evidence>
<evidence type="ECO:0000256" key="3">
    <source>
        <dbReference type="ARBA" id="ARBA00022989"/>
    </source>
</evidence>
<dbReference type="PANTHER" id="PTHR12714">
    <property type="entry name" value="PROTEIN-S ISOPRENYLCYSTEINE O-METHYLTRANSFERASE"/>
    <property type="match status" value="1"/>
</dbReference>
<dbReference type="GO" id="GO:0005789">
    <property type="term" value="C:endoplasmic reticulum membrane"/>
    <property type="evidence" value="ECO:0007669"/>
    <property type="project" value="UniProtKB-SubCell"/>
</dbReference>
<proteinExistence type="inferred from homology"/>
<keyword evidence="5" id="KW-0256">Endoplasmic reticulum</keyword>
<comment type="subcellular location">
    <subcellularLocation>
        <location evidence="5">Endoplasmic reticulum membrane</location>
        <topology evidence="5">Multi-pass membrane protein</topology>
    </subcellularLocation>
    <subcellularLocation>
        <location evidence="1">Membrane</location>
        <topology evidence="1">Multi-pass membrane protein</topology>
    </subcellularLocation>
</comment>
<keyword evidence="6" id="KW-0732">Signal</keyword>
<evidence type="ECO:0000256" key="2">
    <source>
        <dbReference type="ARBA" id="ARBA00022692"/>
    </source>
</evidence>
<reference evidence="7" key="1">
    <citation type="submission" date="2020-11" db="EMBL/GenBank/DDBJ databases">
        <authorList>
            <consortium name="DOE Joint Genome Institute"/>
            <person name="Ahrendt S."/>
            <person name="Riley R."/>
            <person name="Andreopoulos W."/>
            <person name="Labutti K."/>
            <person name="Pangilinan J."/>
            <person name="Ruiz-Duenas F.J."/>
            <person name="Barrasa J.M."/>
            <person name="Sanchez-Garcia M."/>
            <person name="Camarero S."/>
            <person name="Miyauchi S."/>
            <person name="Serrano A."/>
            <person name="Linde D."/>
            <person name="Babiker R."/>
            <person name="Drula E."/>
            <person name="Ayuso-Fernandez I."/>
            <person name="Pacheco R."/>
            <person name="Padilla G."/>
            <person name="Ferreira P."/>
            <person name="Barriuso J."/>
            <person name="Kellner H."/>
            <person name="Castanera R."/>
            <person name="Alfaro M."/>
            <person name="Ramirez L."/>
            <person name="Pisabarro A.G."/>
            <person name="Kuo A."/>
            <person name="Tritt A."/>
            <person name="Lipzen A."/>
            <person name="He G."/>
            <person name="Yan M."/>
            <person name="Ng V."/>
            <person name="Cullen D."/>
            <person name="Martin F."/>
            <person name="Rosso M.-N."/>
            <person name="Henrissat B."/>
            <person name="Hibbett D."/>
            <person name="Martinez A.T."/>
            <person name="Grigoriev I.V."/>
        </authorList>
    </citation>
    <scope>NUCLEOTIDE SEQUENCE</scope>
    <source>
        <strain evidence="7">AH 40177</strain>
    </source>
</reference>
<keyword evidence="8" id="KW-1185">Reference proteome</keyword>
<evidence type="ECO:0000313" key="7">
    <source>
        <dbReference type="EMBL" id="KAF9072657.1"/>
    </source>
</evidence>